<dbReference type="WBParaSite" id="HPLM_0000511101-mRNA-1">
    <property type="protein sequence ID" value="HPLM_0000511101-mRNA-1"/>
    <property type="gene ID" value="HPLM_0000511101"/>
</dbReference>
<evidence type="ECO:0000313" key="1">
    <source>
        <dbReference type="EMBL" id="VDO24907.1"/>
    </source>
</evidence>
<gene>
    <name evidence="1" type="ORF">HPLM_LOCUS5103</name>
</gene>
<name>A0A158QKR4_HAEPC</name>
<dbReference type="OrthoDB" id="5867110at2759"/>
<reference evidence="3" key="1">
    <citation type="submission" date="2016-04" db="UniProtKB">
        <authorList>
            <consortium name="WormBaseParasite"/>
        </authorList>
    </citation>
    <scope>IDENTIFICATION</scope>
</reference>
<dbReference type="EMBL" id="UZAF01016290">
    <property type="protein sequence ID" value="VDO24907.1"/>
    <property type="molecule type" value="Genomic_DNA"/>
</dbReference>
<dbReference type="Proteomes" id="UP000268014">
    <property type="component" value="Unassembled WGS sequence"/>
</dbReference>
<protein>
    <submittedName>
        <fullName evidence="1 3">Uncharacterized protein</fullName>
    </submittedName>
</protein>
<proteinExistence type="predicted"/>
<evidence type="ECO:0000313" key="2">
    <source>
        <dbReference type="Proteomes" id="UP000268014"/>
    </source>
</evidence>
<dbReference type="AlphaFoldDB" id="A0A158QKR4"/>
<sequence>MKGDIYVDNLILTSDTYQEAIHFYKKSKKIFGELGMNLREFASNNNEIEQKRLDRNISDIEYELTRAEKMVIDENVQNEETKKVFTPNIEVRRQRQRTQMLL</sequence>
<evidence type="ECO:0000313" key="3">
    <source>
        <dbReference type="WBParaSite" id="HPLM_0000511101-mRNA-1"/>
    </source>
</evidence>
<organism evidence="3">
    <name type="scientific">Haemonchus placei</name>
    <name type="common">Barber's pole worm</name>
    <dbReference type="NCBI Taxonomy" id="6290"/>
    <lineage>
        <taxon>Eukaryota</taxon>
        <taxon>Metazoa</taxon>
        <taxon>Ecdysozoa</taxon>
        <taxon>Nematoda</taxon>
        <taxon>Chromadorea</taxon>
        <taxon>Rhabditida</taxon>
        <taxon>Rhabditina</taxon>
        <taxon>Rhabditomorpha</taxon>
        <taxon>Strongyloidea</taxon>
        <taxon>Trichostrongylidae</taxon>
        <taxon>Haemonchus</taxon>
    </lineage>
</organism>
<keyword evidence="2" id="KW-1185">Reference proteome</keyword>
<reference evidence="1 2" key="2">
    <citation type="submission" date="2018-11" db="EMBL/GenBank/DDBJ databases">
        <authorList>
            <consortium name="Pathogen Informatics"/>
        </authorList>
    </citation>
    <scope>NUCLEOTIDE SEQUENCE [LARGE SCALE GENOMIC DNA]</scope>
    <source>
        <strain evidence="1 2">MHpl1</strain>
    </source>
</reference>
<accession>A0A158QKR4</accession>